<evidence type="ECO:0000256" key="1">
    <source>
        <dbReference type="ARBA" id="ARBA00011900"/>
    </source>
</evidence>
<evidence type="ECO:0000256" key="3">
    <source>
        <dbReference type="ARBA" id="ARBA00022679"/>
    </source>
</evidence>
<keyword evidence="4" id="KW-0949">S-adenosyl-L-methionine</keyword>
<dbReference type="Pfam" id="PF07669">
    <property type="entry name" value="Eco57I"/>
    <property type="match status" value="1"/>
</dbReference>
<evidence type="ECO:0000256" key="5">
    <source>
        <dbReference type="ARBA" id="ARBA00047942"/>
    </source>
</evidence>
<feature type="domain" description="Type II methyltransferase M.TaqI-like" evidence="6">
    <location>
        <begin position="287"/>
        <end position="470"/>
    </location>
</feature>
<evidence type="ECO:0000259" key="6">
    <source>
        <dbReference type="Pfam" id="PF07669"/>
    </source>
</evidence>
<dbReference type="SUPFAM" id="SSF53335">
    <property type="entry name" value="S-adenosyl-L-methionine-dependent methyltransferases"/>
    <property type="match status" value="1"/>
</dbReference>
<protein>
    <recommendedName>
        <fullName evidence="1">site-specific DNA-methyltransferase (adenine-specific)</fullName>
        <ecNumber evidence="1">2.1.1.72</ecNumber>
    </recommendedName>
</protein>
<dbReference type="EMBL" id="CP070496">
    <property type="protein sequence ID" value="QSB05151.1"/>
    <property type="molecule type" value="Genomic_DNA"/>
</dbReference>
<dbReference type="PANTHER" id="PTHR33841">
    <property type="entry name" value="DNA METHYLTRANSFERASE YEEA-RELATED"/>
    <property type="match status" value="1"/>
</dbReference>
<dbReference type="Pfam" id="PF22654">
    <property type="entry name" value="DUF7008"/>
    <property type="match status" value="1"/>
</dbReference>
<name>A0A895XH27_9ACTN</name>
<evidence type="ECO:0000259" key="7">
    <source>
        <dbReference type="Pfam" id="PF22654"/>
    </source>
</evidence>
<dbReference type="GO" id="GO:0009007">
    <property type="term" value="F:site-specific DNA-methyltransferase (adenine-specific) activity"/>
    <property type="evidence" value="ECO:0007669"/>
    <property type="project" value="UniProtKB-EC"/>
</dbReference>
<keyword evidence="2" id="KW-0489">Methyltransferase</keyword>
<dbReference type="InterPro" id="IPR050953">
    <property type="entry name" value="N4_N6_ade-DNA_methylase"/>
</dbReference>
<keyword evidence="9" id="KW-1185">Reference proteome</keyword>
<evidence type="ECO:0000256" key="2">
    <source>
        <dbReference type="ARBA" id="ARBA00022603"/>
    </source>
</evidence>
<evidence type="ECO:0000313" key="8">
    <source>
        <dbReference type="EMBL" id="QSB05151.1"/>
    </source>
</evidence>
<organism evidence="8 9">
    <name type="scientific">Natronoglycomyces albus</name>
    <dbReference type="NCBI Taxonomy" id="2811108"/>
    <lineage>
        <taxon>Bacteria</taxon>
        <taxon>Bacillati</taxon>
        <taxon>Actinomycetota</taxon>
        <taxon>Actinomycetes</taxon>
        <taxon>Glycomycetales</taxon>
        <taxon>Glycomycetaceae</taxon>
        <taxon>Natronoglycomyces</taxon>
    </lineage>
</organism>
<dbReference type="GO" id="GO:0003676">
    <property type="term" value="F:nucleic acid binding"/>
    <property type="evidence" value="ECO:0007669"/>
    <property type="project" value="InterPro"/>
</dbReference>
<dbReference type="GO" id="GO:0006304">
    <property type="term" value="P:DNA modification"/>
    <property type="evidence" value="ECO:0007669"/>
    <property type="project" value="InterPro"/>
</dbReference>
<dbReference type="InterPro" id="IPR002052">
    <property type="entry name" value="DNA_methylase_N6_adenine_CS"/>
</dbReference>
<dbReference type="KEGG" id="nav:JQS30_15560"/>
<feature type="domain" description="DUF7008" evidence="7">
    <location>
        <begin position="840"/>
        <end position="1212"/>
    </location>
</feature>
<dbReference type="InterPro" id="IPR054277">
    <property type="entry name" value="DUF7008"/>
</dbReference>
<comment type="catalytic activity">
    <reaction evidence="5">
        <text>a 2'-deoxyadenosine in DNA + S-adenosyl-L-methionine = an N(6)-methyl-2'-deoxyadenosine in DNA + S-adenosyl-L-homocysteine + H(+)</text>
        <dbReference type="Rhea" id="RHEA:15197"/>
        <dbReference type="Rhea" id="RHEA-COMP:12418"/>
        <dbReference type="Rhea" id="RHEA-COMP:12419"/>
        <dbReference type="ChEBI" id="CHEBI:15378"/>
        <dbReference type="ChEBI" id="CHEBI:57856"/>
        <dbReference type="ChEBI" id="CHEBI:59789"/>
        <dbReference type="ChEBI" id="CHEBI:90615"/>
        <dbReference type="ChEBI" id="CHEBI:90616"/>
        <dbReference type="EC" id="2.1.1.72"/>
    </reaction>
</comment>
<evidence type="ECO:0000313" key="9">
    <source>
        <dbReference type="Proteomes" id="UP000662939"/>
    </source>
</evidence>
<dbReference type="Proteomes" id="UP000662939">
    <property type="component" value="Chromosome"/>
</dbReference>
<dbReference type="PANTHER" id="PTHR33841:SF1">
    <property type="entry name" value="DNA METHYLTRANSFERASE A"/>
    <property type="match status" value="1"/>
</dbReference>
<accession>A0A895XH27</accession>
<dbReference type="GO" id="GO:0032259">
    <property type="term" value="P:methylation"/>
    <property type="evidence" value="ECO:0007669"/>
    <property type="project" value="UniProtKB-KW"/>
</dbReference>
<dbReference type="PROSITE" id="PS00092">
    <property type="entry name" value="N6_MTASE"/>
    <property type="match status" value="1"/>
</dbReference>
<sequence>MDNKLLLADLKQQVKALEADLLERADEAEFCSTLQNEYAAAKNADRIAVTYETWLDAQVTQAAAAWVLGTVFQRFCEDNRLIEYPYLAASGEARWDIPADRQHEFYGQNPGRDTDRDWILAGFDDMSKASKVAAGLFDQTHNPMWRITPSHHAAKQLVEFWRLRGEDGELVHDFEDPEWDTRFLGDLYQDLSEAARKNFALLQTPEFVEEFILDLTLKPAMDEFGLEPEYPRPDVREDMPKGLRIIDPTCGSGHFLLGAFDRLLKAWQHRAPGAEPWELIRKVLYGIHGVDKNPFAVAIARFRLFVAAMKAAEAKTLKEAPDFPVNIAVGDSLLHGRGATQVQEALNATLEPHTFVTEDIYEERFGNVDLLGRGSYHVVVGNPPYITVKDKRENANYRAAYKDVCKGKYALSVPFAARFFELGVNGRHERVGAGYIGQITANSFMKREFGTELIEKYFNLKVDLTHVIDTSGAYIPGHGTPTVILVGRKSAQRGHDVRVVQGIQGEPSQPTVPSKGVVWSAIVSQIDHPESESKWVSCADLNRGRLAKHPWSLSGGGVDELLRTLSQAENSLSKPRVIRIGIFGMTNADDAMLARKVDWRRRTKSLDLKKRLVLGVEIRDWNISGENFAFFPYRDDLSLVDFNKKFDSYKWMWPYRTVAGNRQTFGKVSYFQECRPWYEWHQIVVDKGAHEFAITYAFVATHNHFVLDRGGKVFKQSAPVIKLPEGATEDDHLELLGLLNSSTACFWLKQVSYPKGGDPVGKDGARVSAEGWDDRYEFTGTKLKEFPLPSKLPLDSGRRLDSLGRELASTEPSALTEVEAPTRTSLDNARAANTSLRRQMIAAQEELDWEVYGLYGLLDEAERASLTTDPEAVPEINLGERAFEIVLARKMKAGEVSTEWFSRHGSTPITEIPSHWPAAYQELVQRRIDCIESRKDIALIERPECKRRWSTTPWEQREQEALRSWLLDACERRELWFAPDHNGIEQPQPLTINQLADKLRDDDDVDSVAKLYAGSDVDLAKVLADIIDTEHVPYLAALRYKDSGLRKRAQWEETWEKQREEDRTGERLDIAVPPKYGTGDFRKTSYWRQRGKLDVPKERFISYPGAAPDNDSSLLIGWAGWDHRQAAHALTMLSHVRSEEGWDSERLRPIFAGLAEQLPWLKQWHDDEVDPELGVTPAQLYADFLSEQQERFELSDADLATWRPLASARSRKSKKKQP</sequence>
<proteinExistence type="predicted"/>
<dbReference type="InterPro" id="IPR011639">
    <property type="entry name" value="MethylTrfase_TaqI-like_dom"/>
</dbReference>
<dbReference type="Gene3D" id="3.40.50.150">
    <property type="entry name" value="Vaccinia Virus protein VP39"/>
    <property type="match status" value="1"/>
</dbReference>
<dbReference type="NCBIfam" id="NF033451">
    <property type="entry name" value="BREX_2_MTaseX"/>
    <property type="match status" value="1"/>
</dbReference>
<dbReference type="EC" id="2.1.1.72" evidence="1"/>
<dbReference type="REBASE" id="472791">
    <property type="entry name" value="M.Gba106290ORF15560P"/>
</dbReference>
<dbReference type="PRINTS" id="PR00507">
    <property type="entry name" value="N12N6MTFRASE"/>
</dbReference>
<dbReference type="InterPro" id="IPR029063">
    <property type="entry name" value="SAM-dependent_MTases_sf"/>
</dbReference>
<gene>
    <name evidence="8" type="primary">pglX</name>
    <name evidence="8" type="ORF">JQS30_15560</name>
</gene>
<keyword evidence="3" id="KW-0808">Transferase</keyword>
<dbReference type="RefSeq" id="WP_213171152.1">
    <property type="nucleotide sequence ID" value="NZ_CP070496.1"/>
</dbReference>
<reference evidence="8" key="1">
    <citation type="submission" date="2021-02" db="EMBL/GenBank/DDBJ databases">
        <title>Natronoglycomyces albus gen. nov., sp. nov, a haloalkaliphilic actinobacterium from a soda solonchak soil.</title>
        <authorList>
            <person name="Sorokin D.Y."/>
            <person name="Khijniak T.V."/>
            <person name="Zakharycheva A.P."/>
            <person name="Boueva O.V."/>
            <person name="Ariskina E.V."/>
            <person name="Hahnke R.L."/>
            <person name="Bunk B."/>
            <person name="Sproer C."/>
            <person name="Schumann P."/>
            <person name="Evtushenko L.I."/>
            <person name="Kublanov I.V."/>
        </authorList>
    </citation>
    <scope>NUCLEOTIDE SEQUENCE</scope>
    <source>
        <strain evidence="8">DSM 106290</strain>
    </source>
</reference>
<dbReference type="AlphaFoldDB" id="A0A895XH27"/>
<evidence type="ECO:0000256" key="4">
    <source>
        <dbReference type="ARBA" id="ARBA00022691"/>
    </source>
</evidence>